<evidence type="ECO:0000313" key="1">
    <source>
        <dbReference type="EnsemblMetazoa" id="RPRC011411-PA"/>
    </source>
</evidence>
<evidence type="ECO:0000313" key="2">
    <source>
        <dbReference type="Proteomes" id="UP000015103"/>
    </source>
</evidence>
<dbReference type="EnsemblMetazoa" id="RPRC011411-RA">
    <property type="protein sequence ID" value="RPRC011411-PA"/>
    <property type="gene ID" value="RPRC011411"/>
</dbReference>
<dbReference type="InParanoid" id="T1I542"/>
<name>T1I542_RHOPR</name>
<accession>T1I542</accession>
<reference evidence="1" key="1">
    <citation type="submission" date="2015-05" db="UniProtKB">
        <authorList>
            <consortium name="EnsemblMetazoa"/>
        </authorList>
    </citation>
    <scope>IDENTIFICATION</scope>
</reference>
<dbReference type="HOGENOM" id="CLU_2253357_0_0_1"/>
<dbReference type="VEuPathDB" id="VectorBase:RPRC011411"/>
<proteinExistence type="predicted"/>
<dbReference type="EMBL" id="ACPB03006945">
    <property type="status" value="NOT_ANNOTATED_CDS"/>
    <property type="molecule type" value="Genomic_DNA"/>
</dbReference>
<keyword evidence="2" id="KW-1185">Reference proteome</keyword>
<dbReference type="AlphaFoldDB" id="T1I542"/>
<protein>
    <submittedName>
        <fullName evidence="1">Uncharacterized protein</fullName>
    </submittedName>
</protein>
<sequence length="104" mass="11973">MDTHTNIHPPSTSDASSNASTVKDHFIKGIEQLSDTSDSMEPDVGDLFVQYQSGFHRCSKLLFRRTRRFIVHDVWFPGRAQSFDSMCDDVVTAVLRFMIWRCMI</sequence>
<dbReference type="Proteomes" id="UP000015103">
    <property type="component" value="Unassembled WGS sequence"/>
</dbReference>
<organism evidence="1 2">
    <name type="scientific">Rhodnius prolixus</name>
    <name type="common">Triatomid bug</name>
    <dbReference type="NCBI Taxonomy" id="13249"/>
    <lineage>
        <taxon>Eukaryota</taxon>
        <taxon>Metazoa</taxon>
        <taxon>Ecdysozoa</taxon>
        <taxon>Arthropoda</taxon>
        <taxon>Hexapoda</taxon>
        <taxon>Insecta</taxon>
        <taxon>Pterygota</taxon>
        <taxon>Neoptera</taxon>
        <taxon>Paraneoptera</taxon>
        <taxon>Hemiptera</taxon>
        <taxon>Heteroptera</taxon>
        <taxon>Panheteroptera</taxon>
        <taxon>Cimicomorpha</taxon>
        <taxon>Reduviidae</taxon>
        <taxon>Triatominae</taxon>
        <taxon>Rhodnius</taxon>
    </lineage>
</organism>